<dbReference type="GO" id="GO:0051287">
    <property type="term" value="F:NAD binding"/>
    <property type="evidence" value="ECO:0007669"/>
    <property type="project" value="InterPro"/>
</dbReference>
<feature type="domain" description="D-isomer specific 2-hydroxyacid dehydrogenase NAD-binding" evidence="6">
    <location>
        <begin position="105"/>
        <end position="282"/>
    </location>
</feature>
<evidence type="ECO:0000256" key="1">
    <source>
        <dbReference type="ARBA" id="ARBA00005854"/>
    </source>
</evidence>
<comment type="similarity">
    <text evidence="1 4">Belongs to the D-isomer specific 2-hydroxyacid dehydrogenase family.</text>
</comment>
<name>A0A1Y6CHL2_9PROT</name>
<keyword evidence="2 4" id="KW-0560">Oxidoreductase</keyword>
<dbReference type="SUPFAM" id="SSF52283">
    <property type="entry name" value="Formate/glycerate dehydrogenase catalytic domain-like"/>
    <property type="match status" value="1"/>
</dbReference>
<evidence type="ECO:0000259" key="5">
    <source>
        <dbReference type="Pfam" id="PF00389"/>
    </source>
</evidence>
<dbReference type="InterPro" id="IPR006139">
    <property type="entry name" value="D-isomer_2_OHA_DH_cat_dom"/>
</dbReference>
<dbReference type="InterPro" id="IPR036291">
    <property type="entry name" value="NAD(P)-bd_dom_sf"/>
</dbReference>
<evidence type="ECO:0000313" key="7">
    <source>
        <dbReference type="EMBL" id="SMF55094.1"/>
    </source>
</evidence>
<evidence type="ECO:0000259" key="6">
    <source>
        <dbReference type="Pfam" id="PF02826"/>
    </source>
</evidence>
<reference evidence="7 8" key="1">
    <citation type="submission" date="2017-04" db="EMBL/GenBank/DDBJ databases">
        <authorList>
            <person name="Afonso C.L."/>
            <person name="Miller P.J."/>
            <person name="Scott M.A."/>
            <person name="Spackman E."/>
            <person name="Goraichik I."/>
            <person name="Dimitrov K.M."/>
            <person name="Suarez D.L."/>
            <person name="Swayne D.E."/>
        </authorList>
    </citation>
    <scope>NUCLEOTIDE SEQUENCE [LARGE SCALE GENOMIC DNA]</scope>
    <source>
        <strain evidence="7 8">USBA 355</strain>
    </source>
</reference>
<dbReference type="PROSITE" id="PS00671">
    <property type="entry name" value="D_2_HYDROXYACID_DH_3"/>
    <property type="match status" value="1"/>
</dbReference>
<dbReference type="Pfam" id="PF00389">
    <property type="entry name" value="2-Hacid_dh"/>
    <property type="match status" value="1"/>
</dbReference>
<evidence type="ECO:0000256" key="4">
    <source>
        <dbReference type="RuleBase" id="RU003719"/>
    </source>
</evidence>
<keyword evidence="8" id="KW-1185">Reference proteome</keyword>
<protein>
    <submittedName>
        <fullName evidence="7">D-3-phosphoglycerate dehydrogenase</fullName>
    </submittedName>
</protein>
<gene>
    <name evidence="7" type="ORF">SAMN05428998_12016</name>
</gene>
<dbReference type="InterPro" id="IPR050418">
    <property type="entry name" value="D-iso_2-hydroxyacid_DH_PdxB"/>
</dbReference>
<dbReference type="PANTHER" id="PTHR43761:SF1">
    <property type="entry name" value="D-ISOMER SPECIFIC 2-HYDROXYACID DEHYDROGENASE CATALYTIC DOMAIN-CONTAINING PROTEIN-RELATED"/>
    <property type="match status" value="1"/>
</dbReference>
<dbReference type="PROSITE" id="PS00670">
    <property type="entry name" value="D_2_HYDROXYACID_DH_2"/>
    <property type="match status" value="1"/>
</dbReference>
<dbReference type="EMBL" id="FWZX01000020">
    <property type="protein sequence ID" value="SMF55094.1"/>
    <property type="molecule type" value="Genomic_DNA"/>
</dbReference>
<sequence length="329" mass="33447">MTRCLLTEPIHPEGVARLEAAGLVVERLAAPDRALLAEALPRAEAVITRIFGLTAGEIALAGGLRVIGKHGVGFDMIDVAAAARRGIPVIFTPGANARSVAEAALAFLFALARELLPADRALRDGDAAYKGRARPRELAGLTLAVLGYGATGRTLAGLAAGLGLTVKVWARPGRAAAIAADGHAPAGDLEALLAEADAVSLHLPLTDETRGLISAERLARMKPDAFLINTSRGGLVDEAALAAALTAGRLGGAGLDDLTPAMAAPGSPLLRAPNCLVSPHTAASTDGALRAMSLACVEQVLAVLAGRRPSHLVVPAVWPEGAEGPRPVG</sequence>
<evidence type="ECO:0000313" key="8">
    <source>
        <dbReference type="Proteomes" id="UP000192917"/>
    </source>
</evidence>
<proteinExistence type="inferred from homology"/>
<accession>A0A1Y6CHL2</accession>
<dbReference type="Proteomes" id="UP000192917">
    <property type="component" value="Unassembled WGS sequence"/>
</dbReference>
<keyword evidence="3" id="KW-0520">NAD</keyword>
<dbReference type="SUPFAM" id="SSF51735">
    <property type="entry name" value="NAD(P)-binding Rossmann-fold domains"/>
    <property type="match status" value="1"/>
</dbReference>
<organism evidence="7 8">
    <name type="scientific">Tistlia consotensis USBA 355</name>
    <dbReference type="NCBI Taxonomy" id="560819"/>
    <lineage>
        <taxon>Bacteria</taxon>
        <taxon>Pseudomonadati</taxon>
        <taxon>Pseudomonadota</taxon>
        <taxon>Alphaproteobacteria</taxon>
        <taxon>Rhodospirillales</taxon>
        <taxon>Rhodovibrionaceae</taxon>
        <taxon>Tistlia</taxon>
    </lineage>
</organism>
<dbReference type="STRING" id="560819.SAMN05428998_12016"/>
<dbReference type="Pfam" id="PF02826">
    <property type="entry name" value="2-Hacid_dh_C"/>
    <property type="match status" value="1"/>
</dbReference>
<dbReference type="RefSeq" id="WP_085124640.1">
    <property type="nucleotide sequence ID" value="NZ_FWZX01000020.1"/>
</dbReference>
<dbReference type="AlphaFoldDB" id="A0A1Y6CHL2"/>
<dbReference type="InterPro" id="IPR006140">
    <property type="entry name" value="D-isomer_DH_NAD-bd"/>
</dbReference>
<feature type="domain" description="D-isomer specific 2-hydroxyacid dehydrogenase catalytic" evidence="5">
    <location>
        <begin position="5"/>
        <end position="313"/>
    </location>
</feature>
<dbReference type="Gene3D" id="3.40.50.720">
    <property type="entry name" value="NAD(P)-binding Rossmann-like Domain"/>
    <property type="match status" value="2"/>
</dbReference>
<dbReference type="InterPro" id="IPR029753">
    <property type="entry name" value="D-isomer_DH_CS"/>
</dbReference>
<evidence type="ECO:0000256" key="3">
    <source>
        <dbReference type="ARBA" id="ARBA00023027"/>
    </source>
</evidence>
<evidence type="ECO:0000256" key="2">
    <source>
        <dbReference type="ARBA" id="ARBA00023002"/>
    </source>
</evidence>
<dbReference type="PANTHER" id="PTHR43761">
    <property type="entry name" value="D-ISOMER SPECIFIC 2-HYDROXYACID DEHYDROGENASE FAMILY PROTEIN (AFU_ORTHOLOGUE AFUA_1G13630)"/>
    <property type="match status" value="1"/>
</dbReference>
<dbReference type="GO" id="GO:0016616">
    <property type="term" value="F:oxidoreductase activity, acting on the CH-OH group of donors, NAD or NADP as acceptor"/>
    <property type="evidence" value="ECO:0007669"/>
    <property type="project" value="InterPro"/>
</dbReference>